<evidence type="ECO:0000313" key="2">
    <source>
        <dbReference type="EMBL" id="KAL0916949.1"/>
    </source>
</evidence>
<protein>
    <recommendedName>
        <fullName evidence="1">DUF4283 domain-containing protein</fullName>
    </recommendedName>
</protein>
<dbReference type="Proteomes" id="UP001552299">
    <property type="component" value="Unassembled WGS sequence"/>
</dbReference>
<keyword evidence="3" id="KW-1185">Reference proteome</keyword>
<feature type="domain" description="DUF4283" evidence="1">
    <location>
        <begin position="61"/>
        <end position="139"/>
    </location>
</feature>
<dbReference type="EMBL" id="JANQDX010000011">
    <property type="protein sequence ID" value="KAL0916949.1"/>
    <property type="molecule type" value="Genomic_DNA"/>
</dbReference>
<accession>A0ABD0UWD4</accession>
<reference evidence="2 3" key="1">
    <citation type="journal article" date="2024" name="Plant Biotechnol. J.">
        <title>Dendrobium thyrsiflorum genome and its molecular insights into genes involved in important horticultural traits.</title>
        <authorList>
            <person name="Chen B."/>
            <person name="Wang J.Y."/>
            <person name="Zheng P.J."/>
            <person name="Li K.L."/>
            <person name="Liang Y.M."/>
            <person name="Chen X.F."/>
            <person name="Zhang C."/>
            <person name="Zhao X."/>
            <person name="He X."/>
            <person name="Zhang G.Q."/>
            <person name="Liu Z.J."/>
            <person name="Xu Q."/>
        </authorList>
    </citation>
    <scope>NUCLEOTIDE SEQUENCE [LARGE SCALE GENOMIC DNA]</scope>
    <source>
        <strain evidence="2">GZMU011</strain>
    </source>
</reference>
<sequence length="149" mass="17051">MSVKRLKDPDFLDISLKSHSFLEAFAGNKSDACFPELKSTVFCGLPSLWISEEEILSLAAPLKFALVGFFPSRQPNLDSLRRFFFNLKLNGDFSVTQLDPSHVLIKLVKDLDYSRVFYHRSYSVSNYYMKLIKWSPFVDIGVESSVILI</sequence>
<name>A0ABD0UWD4_DENTH</name>
<organism evidence="2 3">
    <name type="scientific">Dendrobium thyrsiflorum</name>
    <name type="common">Pinecone-like raceme dendrobium</name>
    <name type="synonym">Orchid</name>
    <dbReference type="NCBI Taxonomy" id="117978"/>
    <lineage>
        <taxon>Eukaryota</taxon>
        <taxon>Viridiplantae</taxon>
        <taxon>Streptophyta</taxon>
        <taxon>Embryophyta</taxon>
        <taxon>Tracheophyta</taxon>
        <taxon>Spermatophyta</taxon>
        <taxon>Magnoliopsida</taxon>
        <taxon>Liliopsida</taxon>
        <taxon>Asparagales</taxon>
        <taxon>Orchidaceae</taxon>
        <taxon>Epidendroideae</taxon>
        <taxon>Malaxideae</taxon>
        <taxon>Dendrobiinae</taxon>
        <taxon>Dendrobium</taxon>
    </lineage>
</organism>
<comment type="caution">
    <text evidence="2">The sequence shown here is derived from an EMBL/GenBank/DDBJ whole genome shotgun (WGS) entry which is preliminary data.</text>
</comment>
<dbReference type="AlphaFoldDB" id="A0ABD0UWD4"/>
<evidence type="ECO:0000313" key="3">
    <source>
        <dbReference type="Proteomes" id="UP001552299"/>
    </source>
</evidence>
<dbReference type="InterPro" id="IPR025558">
    <property type="entry name" value="DUF4283"/>
</dbReference>
<gene>
    <name evidence="2" type="ORF">M5K25_014504</name>
</gene>
<proteinExistence type="predicted"/>
<evidence type="ECO:0000259" key="1">
    <source>
        <dbReference type="Pfam" id="PF14111"/>
    </source>
</evidence>
<dbReference type="Pfam" id="PF14111">
    <property type="entry name" value="DUF4283"/>
    <property type="match status" value="1"/>
</dbReference>